<feature type="non-terminal residue" evidence="10">
    <location>
        <position position="525"/>
    </location>
</feature>
<dbReference type="InterPro" id="IPR051862">
    <property type="entry name" value="GT-like_domain_containing_1"/>
</dbReference>
<evidence type="ECO:0000259" key="8">
    <source>
        <dbReference type="Pfam" id="PF00534"/>
    </source>
</evidence>
<evidence type="ECO:0000256" key="3">
    <source>
        <dbReference type="ARBA" id="ARBA00022679"/>
    </source>
</evidence>
<dbReference type="Gene3D" id="3.40.50.2000">
    <property type="entry name" value="Glycogen Phosphorylase B"/>
    <property type="match status" value="1"/>
</dbReference>
<feature type="domain" description="tRNA-queuosine alpha-mannosyltransferase N-terminal" evidence="9">
    <location>
        <begin position="75"/>
        <end position="242"/>
    </location>
</feature>
<comment type="caution">
    <text evidence="10">The sequence shown here is derived from an EMBL/GenBank/DDBJ whole genome shotgun (WGS) entry which is preliminary data.</text>
</comment>
<dbReference type="PANTHER" id="PTHR13615:SF3">
    <property type="entry name" value="GLYCOSYLTRANSFERASE-LIKE DOMAIN-CONTAINING PROTEIN 1"/>
    <property type="match status" value="1"/>
</dbReference>
<evidence type="ECO:0000256" key="7">
    <source>
        <dbReference type="SAM" id="MobiDB-lite"/>
    </source>
</evidence>
<comment type="catalytic activity">
    <reaction evidence="6">
        <text>queuosine(34) in tRNA(Asp) + GDP-alpha-D-mannose = O-4''-alpha-D-mannosylqueuosine(34) in tRNA(Asp) + GDP + H(+)</text>
        <dbReference type="Rhea" id="RHEA:12885"/>
        <dbReference type="Rhea" id="RHEA-COMP:18572"/>
        <dbReference type="Rhea" id="RHEA-COMP:18581"/>
        <dbReference type="ChEBI" id="CHEBI:15378"/>
        <dbReference type="ChEBI" id="CHEBI:57527"/>
        <dbReference type="ChEBI" id="CHEBI:58189"/>
        <dbReference type="ChEBI" id="CHEBI:194431"/>
        <dbReference type="ChEBI" id="CHEBI:194442"/>
        <dbReference type="EC" id="2.4.1.110"/>
    </reaction>
    <physiologicalReaction direction="left-to-right" evidence="6">
        <dbReference type="Rhea" id="RHEA:12886"/>
    </physiologicalReaction>
</comment>
<organism evidence="10 11">
    <name type="scientific">Batillaria attramentaria</name>
    <dbReference type="NCBI Taxonomy" id="370345"/>
    <lineage>
        <taxon>Eukaryota</taxon>
        <taxon>Metazoa</taxon>
        <taxon>Spiralia</taxon>
        <taxon>Lophotrochozoa</taxon>
        <taxon>Mollusca</taxon>
        <taxon>Gastropoda</taxon>
        <taxon>Caenogastropoda</taxon>
        <taxon>Sorbeoconcha</taxon>
        <taxon>Cerithioidea</taxon>
        <taxon>Batillariidae</taxon>
        <taxon>Batillaria</taxon>
    </lineage>
</organism>
<feature type="domain" description="Glycosyl transferase family 1" evidence="8">
    <location>
        <begin position="380"/>
        <end position="492"/>
    </location>
</feature>
<keyword evidence="2" id="KW-0328">Glycosyltransferase</keyword>
<dbReference type="PANTHER" id="PTHR13615">
    <property type="entry name" value="GLYCOSYLTRANSFERASE-LIKE 1"/>
    <property type="match status" value="1"/>
</dbReference>
<dbReference type="InterPro" id="IPR022701">
    <property type="entry name" value="QTMAN_N"/>
</dbReference>
<protein>
    <recommendedName>
        <fullName evidence="5">tRNA-queuosine alpha-mannosyltransferase</fullName>
        <ecNumber evidence="4">2.4.1.110</ecNumber>
    </recommendedName>
</protein>
<dbReference type="SUPFAM" id="SSF53756">
    <property type="entry name" value="UDP-Glycosyltransferase/glycogen phosphorylase"/>
    <property type="match status" value="1"/>
</dbReference>
<dbReference type="Proteomes" id="UP001519460">
    <property type="component" value="Unassembled WGS sequence"/>
</dbReference>
<keyword evidence="3" id="KW-0808">Transferase</keyword>
<keyword evidence="11" id="KW-1185">Reference proteome</keyword>
<evidence type="ECO:0000256" key="6">
    <source>
        <dbReference type="ARBA" id="ARBA00048439"/>
    </source>
</evidence>
<evidence type="ECO:0000313" key="10">
    <source>
        <dbReference type="EMBL" id="KAK7469772.1"/>
    </source>
</evidence>
<evidence type="ECO:0000256" key="4">
    <source>
        <dbReference type="ARBA" id="ARBA00044517"/>
    </source>
</evidence>
<evidence type="ECO:0000256" key="5">
    <source>
        <dbReference type="ARBA" id="ARBA00044539"/>
    </source>
</evidence>
<sequence length="525" mass="59150">MFGQAADGRTEMALTEPAFLAGSVADSVLFSIRIDKYLTEIFQDHSSSGFSVPHLAMETDCAPICRDGDEHCTDILIVEAFYCGSHKQLMDCLMRDPAIGCRADLVTMSGKKWHWRARTSALHLSGMIRTDHKYRVVFASSVLNLAELVALRPDLAALHKVLYFHENQLQYPVRKQQGRDFQYGYNQILSCLVADVVAFNSKYNMESFLSSINGFLKLMPDYRPKGLSDRIRPKCRVLYFPMLYGDISQCLHNADVCSSAARSDTQKADCADDPALKRCRREREPGQCEHSADDHSSQKASQVCGGHDSDADVQFERKEFCNSSSVEVSSRCSMSDDASTVERQAAAAVDVQGGQISRCAVGNPDDQVTAAGDRVKPLHIVWPHRWEHDKDPHTFFDTLFRLKTEGLPFSVSVLGETFTDVPEIFGEAKEAVKDHIHSWGFQAEKSNYYRVLQEADIVVSTSKHEFFGVAMLEAVYLGCYPLCPRSLVYPEIYPDECLYSTPAQLYKRLRYFCRRPRAARTSRTK</sequence>
<evidence type="ECO:0000256" key="2">
    <source>
        <dbReference type="ARBA" id="ARBA00022676"/>
    </source>
</evidence>
<evidence type="ECO:0000259" key="9">
    <source>
        <dbReference type="Pfam" id="PF12038"/>
    </source>
</evidence>
<dbReference type="EC" id="2.4.1.110" evidence="4"/>
<feature type="compositionally biased region" description="Basic and acidic residues" evidence="7">
    <location>
        <begin position="282"/>
        <end position="297"/>
    </location>
</feature>
<dbReference type="GO" id="GO:0016438">
    <property type="term" value="F:tRNA-queuosine(34) beta-mannosyltransferase activity"/>
    <property type="evidence" value="ECO:0007669"/>
    <property type="project" value="UniProtKB-EC"/>
</dbReference>
<proteinExistence type="inferred from homology"/>
<accession>A0ABD0JCK9</accession>
<evidence type="ECO:0000256" key="1">
    <source>
        <dbReference type="ARBA" id="ARBA00009481"/>
    </source>
</evidence>
<dbReference type="Pfam" id="PF00534">
    <property type="entry name" value="Glycos_transf_1"/>
    <property type="match status" value="1"/>
</dbReference>
<feature type="region of interest" description="Disordered" evidence="7">
    <location>
        <begin position="282"/>
        <end position="308"/>
    </location>
</feature>
<evidence type="ECO:0000313" key="11">
    <source>
        <dbReference type="Proteomes" id="UP001519460"/>
    </source>
</evidence>
<dbReference type="Pfam" id="PF12038">
    <property type="entry name" value="QTMAN_N"/>
    <property type="match status" value="1"/>
</dbReference>
<gene>
    <name evidence="10" type="ORF">BaRGS_00036199</name>
</gene>
<dbReference type="CDD" id="cd01635">
    <property type="entry name" value="Glycosyltransferase_GTB-type"/>
    <property type="match status" value="1"/>
</dbReference>
<name>A0ABD0JCK9_9CAEN</name>
<dbReference type="InterPro" id="IPR001296">
    <property type="entry name" value="Glyco_trans_1"/>
</dbReference>
<comment type="similarity">
    <text evidence="1">Belongs to the glycosyltransferase group 1 family. Glycosyltransferase 4 subfamily.</text>
</comment>
<dbReference type="EMBL" id="JACVVK020000504">
    <property type="protein sequence ID" value="KAK7469772.1"/>
    <property type="molecule type" value="Genomic_DNA"/>
</dbReference>
<dbReference type="AlphaFoldDB" id="A0ABD0JCK9"/>
<reference evidence="10 11" key="1">
    <citation type="journal article" date="2023" name="Sci. Data">
        <title>Genome assembly of the Korean intertidal mud-creeper Batillaria attramentaria.</title>
        <authorList>
            <person name="Patra A.K."/>
            <person name="Ho P.T."/>
            <person name="Jun S."/>
            <person name="Lee S.J."/>
            <person name="Kim Y."/>
            <person name="Won Y.J."/>
        </authorList>
    </citation>
    <scope>NUCLEOTIDE SEQUENCE [LARGE SCALE GENOMIC DNA]</scope>
    <source>
        <strain evidence="10">Wonlab-2016</strain>
    </source>
</reference>